<organism evidence="8 9">
    <name type="scientific">Sutterella parvirubra YIT 11816</name>
    <dbReference type="NCBI Taxonomy" id="762967"/>
    <lineage>
        <taxon>Bacteria</taxon>
        <taxon>Pseudomonadati</taxon>
        <taxon>Pseudomonadota</taxon>
        <taxon>Betaproteobacteria</taxon>
        <taxon>Burkholderiales</taxon>
        <taxon>Sutterellaceae</taxon>
        <taxon>Sutterella</taxon>
    </lineage>
</organism>
<dbReference type="OrthoDB" id="184388at2"/>
<keyword evidence="9" id="KW-1185">Reference proteome</keyword>
<feature type="domain" description="EamA" evidence="7">
    <location>
        <begin position="19"/>
        <end position="149"/>
    </location>
</feature>
<dbReference type="STRING" id="762967.HMPREF9440_01507"/>
<evidence type="ECO:0000256" key="3">
    <source>
        <dbReference type="ARBA" id="ARBA00022692"/>
    </source>
</evidence>
<evidence type="ECO:0000259" key="7">
    <source>
        <dbReference type="Pfam" id="PF00892"/>
    </source>
</evidence>
<name>H3KFJ0_9BURK</name>
<dbReference type="PANTHER" id="PTHR32322:SF2">
    <property type="entry name" value="EAMA DOMAIN-CONTAINING PROTEIN"/>
    <property type="match status" value="1"/>
</dbReference>
<evidence type="ECO:0000256" key="1">
    <source>
        <dbReference type="ARBA" id="ARBA00004141"/>
    </source>
</evidence>
<dbReference type="HOGENOM" id="CLU_033863_12_0_4"/>
<comment type="subcellular location">
    <subcellularLocation>
        <location evidence="1">Membrane</location>
        <topology evidence="1">Multi-pass membrane protein</topology>
    </subcellularLocation>
</comment>
<comment type="similarity">
    <text evidence="2">Belongs to the EamA transporter family.</text>
</comment>
<dbReference type="Proteomes" id="UP000004956">
    <property type="component" value="Unassembled WGS sequence"/>
</dbReference>
<evidence type="ECO:0000313" key="9">
    <source>
        <dbReference type="Proteomes" id="UP000004956"/>
    </source>
</evidence>
<feature type="transmembrane region" description="Helical" evidence="6">
    <location>
        <begin position="202"/>
        <end position="219"/>
    </location>
</feature>
<sequence length="318" mass="34056">MPTPSIPTAPIRRPVDGAAVLTAVVLCFIWGLQQVAIKAAGLEVSPMMQVSIRSGVAAALVLLWNRYVLKETWNTVVKPFHGFLTGLGFTGEFLFVAEGLRFTSASHMAVLLYTAPLFAAVILAVKLPEERLSKVQWAGVACAFIGIVTAFGVPALMNSADSGLPEEWILGDVLGLLGGLSWGLTTVAIRTTTMNHAVSSQMLFWQLAVAFAILFPLGLLTGENKFEPELIGWSSLIFQTLIVSFGSYLVWCGMLRKYLAARLGVLAFMTPLFGVAMGVVLLGESIDVWFVIGAVLVLLGLVTVQGSGVLKSAVKRRS</sequence>
<feature type="transmembrane region" description="Helical" evidence="6">
    <location>
        <begin position="263"/>
        <end position="282"/>
    </location>
</feature>
<feature type="transmembrane region" description="Helical" evidence="6">
    <location>
        <begin position="137"/>
        <end position="156"/>
    </location>
</feature>
<evidence type="ECO:0000256" key="4">
    <source>
        <dbReference type="ARBA" id="ARBA00022989"/>
    </source>
</evidence>
<dbReference type="PATRIC" id="fig|762967.3.peg.1188"/>
<dbReference type="PANTHER" id="PTHR32322">
    <property type="entry name" value="INNER MEMBRANE TRANSPORTER"/>
    <property type="match status" value="1"/>
</dbReference>
<dbReference type="InterPro" id="IPR050638">
    <property type="entry name" value="AA-Vitamin_Transporters"/>
</dbReference>
<reference evidence="8 9" key="1">
    <citation type="submission" date="2011-11" db="EMBL/GenBank/DDBJ databases">
        <authorList>
            <person name="Weinstock G."/>
            <person name="Sodergren E."/>
            <person name="Clifton S."/>
            <person name="Fulton L."/>
            <person name="Fulton B."/>
            <person name="Courtney L."/>
            <person name="Fronick C."/>
            <person name="Harrison M."/>
            <person name="Strong C."/>
            <person name="Farmer C."/>
            <person name="Delahaunty K."/>
            <person name="Markovic C."/>
            <person name="Hall O."/>
            <person name="Minx P."/>
            <person name="Tomlinson C."/>
            <person name="Mitreva M."/>
            <person name="Hou S."/>
            <person name="Chen J."/>
            <person name="Wollam A."/>
            <person name="Pepin K.H."/>
            <person name="Johnson M."/>
            <person name="Bhonagiri V."/>
            <person name="Zhang X."/>
            <person name="Suruliraj S."/>
            <person name="Warren W."/>
            <person name="Chinwalla A."/>
            <person name="Mardis E.R."/>
            <person name="Wilson R.K."/>
        </authorList>
    </citation>
    <scope>NUCLEOTIDE SEQUENCE [LARGE SCALE GENOMIC DNA]</scope>
    <source>
        <strain evidence="8 9">YIT 11816</strain>
    </source>
</reference>
<feature type="transmembrane region" description="Helical" evidence="6">
    <location>
        <begin position="15"/>
        <end position="32"/>
    </location>
</feature>
<dbReference type="RefSeq" id="WP_008542509.1">
    <property type="nucleotide sequence ID" value="NZ_JH604975.1"/>
</dbReference>
<dbReference type="Pfam" id="PF00892">
    <property type="entry name" value="EamA"/>
    <property type="match status" value="2"/>
</dbReference>
<feature type="domain" description="EamA" evidence="7">
    <location>
        <begin position="170"/>
        <end position="303"/>
    </location>
</feature>
<evidence type="ECO:0000256" key="5">
    <source>
        <dbReference type="ARBA" id="ARBA00023136"/>
    </source>
</evidence>
<feature type="transmembrane region" description="Helical" evidence="6">
    <location>
        <begin position="231"/>
        <end position="251"/>
    </location>
</feature>
<evidence type="ECO:0000256" key="6">
    <source>
        <dbReference type="SAM" id="Phobius"/>
    </source>
</evidence>
<accession>H3KFJ0</accession>
<feature type="transmembrane region" description="Helical" evidence="6">
    <location>
        <begin position="52"/>
        <end position="69"/>
    </location>
</feature>
<keyword evidence="3 6" id="KW-0812">Transmembrane</keyword>
<protein>
    <submittedName>
        <fullName evidence="8">Putative membrane protein</fullName>
    </submittedName>
</protein>
<gene>
    <name evidence="8" type="ORF">HMPREF9440_01507</name>
</gene>
<feature type="transmembrane region" description="Helical" evidence="6">
    <location>
        <begin position="168"/>
        <end position="190"/>
    </location>
</feature>
<feature type="transmembrane region" description="Helical" evidence="6">
    <location>
        <begin position="106"/>
        <end position="125"/>
    </location>
</feature>
<dbReference type="SUPFAM" id="SSF103481">
    <property type="entry name" value="Multidrug resistance efflux transporter EmrE"/>
    <property type="match status" value="2"/>
</dbReference>
<proteinExistence type="inferred from homology"/>
<evidence type="ECO:0000256" key="2">
    <source>
        <dbReference type="ARBA" id="ARBA00007362"/>
    </source>
</evidence>
<dbReference type="AlphaFoldDB" id="H3KFJ0"/>
<dbReference type="InterPro" id="IPR000620">
    <property type="entry name" value="EamA_dom"/>
</dbReference>
<dbReference type="EMBL" id="AFBQ01000221">
    <property type="protein sequence ID" value="EHY31121.1"/>
    <property type="molecule type" value="Genomic_DNA"/>
</dbReference>
<keyword evidence="5 6" id="KW-0472">Membrane</keyword>
<dbReference type="GO" id="GO:0016020">
    <property type="term" value="C:membrane"/>
    <property type="evidence" value="ECO:0007669"/>
    <property type="project" value="UniProtKB-SubCell"/>
</dbReference>
<keyword evidence="4 6" id="KW-1133">Transmembrane helix</keyword>
<comment type="caution">
    <text evidence="8">The sequence shown here is derived from an EMBL/GenBank/DDBJ whole genome shotgun (WGS) entry which is preliminary data.</text>
</comment>
<feature type="transmembrane region" description="Helical" evidence="6">
    <location>
        <begin position="288"/>
        <end position="310"/>
    </location>
</feature>
<dbReference type="InterPro" id="IPR037185">
    <property type="entry name" value="EmrE-like"/>
</dbReference>
<evidence type="ECO:0000313" key="8">
    <source>
        <dbReference type="EMBL" id="EHY31121.1"/>
    </source>
</evidence>